<feature type="compositionally biased region" description="Polar residues" evidence="1">
    <location>
        <begin position="86"/>
        <end position="96"/>
    </location>
</feature>
<dbReference type="Proteomes" id="UP000275078">
    <property type="component" value="Unassembled WGS sequence"/>
</dbReference>
<feature type="compositionally biased region" description="Low complexity" evidence="1">
    <location>
        <begin position="97"/>
        <end position="112"/>
    </location>
</feature>
<evidence type="ECO:0000313" key="3">
    <source>
        <dbReference type="Proteomes" id="UP000275078"/>
    </source>
</evidence>
<keyword evidence="3" id="KW-1185">Reference proteome</keyword>
<feature type="region of interest" description="Disordered" evidence="1">
    <location>
        <begin position="84"/>
        <end position="123"/>
    </location>
</feature>
<proteinExistence type="predicted"/>
<reference evidence="2 3" key="1">
    <citation type="journal article" date="2018" name="Nat. Ecol. Evol.">
        <title>Pezizomycetes genomes reveal the molecular basis of ectomycorrhizal truffle lifestyle.</title>
        <authorList>
            <person name="Murat C."/>
            <person name="Payen T."/>
            <person name="Noel B."/>
            <person name="Kuo A."/>
            <person name="Morin E."/>
            <person name="Chen J."/>
            <person name="Kohler A."/>
            <person name="Krizsan K."/>
            <person name="Balestrini R."/>
            <person name="Da Silva C."/>
            <person name="Montanini B."/>
            <person name="Hainaut M."/>
            <person name="Levati E."/>
            <person name="Barry K.W."/>
            <person name="Belfiori B."/>
            <person name="Cichocki N."/>
            <person name="Clum A."/>
            <person name="Dockter R.B."/>
            <person name="Fauchery L."/>
            <person name="Guy J."/>
            <person name="Iotti M."/>
            <person name="Le Tacon F."/>
            <person name="Lindquist E.A."/>
            <person name="Lipzen A."/>
            <person name="Malagnac F."/>
            <person name="Mello A."/>
            <person name="Molinier V."/>
            <person name="Miyauchi S."/>
            <person name="Poulain J."/>
            <person name="Riccioni C."/>
            <person name="Rubini A."/>
            <person name="Sitrit Y."/>
            <person name="Splivallo R."/>
            <person name="Traeger S."/>
            <person name="Wang M."/>
            <person name="Zifcakova L."/>
            <person name="Wipf D."/>
            <person name="Zambonelli A."/>
            <person name="Paolocci F."/>
            <person name="Nowrousian M."/>
            <person name="Ottonello S."/>
            <person name="Baldrian P."/>
            <person name="Spatafora J.W."/>
            <person name="Henrissat B."/>
            <person name="Nagy L.G."/>
            <person name="Aury J.M."/>
            <person name="Wincker P."/>
            <person name="Grigoriev I.V."/>
            <person name="Bonfante P."/>
            <person name="Martin F.M."/>
        </authorList>
    </citation>
    <scope>NUCLEOTIDE SEQUENCE [LARGE SCALE GENOMIC DNA]</scope>
    <source>
        <strain evidence="2 3">RN42</strain>
    </source>
</reference>
<dbReference type="EMBL" id="ML119682">
    <property type="protein sequence ID" value="RPA81085.1"/>
    <property type="molecule type" value="Genomic_DNA"/>
</dbReference>
<organism evidence="2 3">
    <name type="scientific">Ascobolus immersus RN42</name>
    <dbReference type="NCBI Taxonomy" id="1160509"/>
    <lineage>
        <taxon>Eukaryota</taxon>
        <taxon>Fungi</taxon>
        <taxon>Dikarya</taxon>
        <taxon>Ascomycota</taxon>
        <taxon>Pezizomycotina</taxon>
        <taxon>Pezizomycetes</taxon>
        <taxon>Pezizales</taxon>
        <taxon>Ascobolaceae</taxon>
        <taxon>Ascobolus</taxon>
    </lineage>
</organism>
<accession>A0A3N4I4R0</accession>
<sequence length="156" mass="17409">MLLSHPVLHQSFKIPNRQSAPQQQSAGATHNRRLKVNQYPPRSYCQLVVCLGCCCCCCFCLCRCNFCTRSTPLASIPVLGHRSRHANSQPHQTNSFLPPSNTTPQTNTQTLTKLDHQHHSHTPTLSLVTMTLPPSVSLTAPHFHLTRPTNPHRSTN</sequence>
<name>A0A3N4I4R0_ASCIM</name>
<gene>
    <name evidence="2" type="ORF">BJ508DRAFT_116544</name>
</gene>
<dbReference type="AlphaFoldDB" id="A0A3N4I4R0"/>
<evidence type="ECO:0000313" key="2">
    <source>
        <dbReference type="EMBL" id="RPA81085.1"/>
    </source>
</evidence>
<protein>
    <submittedName>
        <fullName evidence="2">Uncharacterized protein</fullName>
    </submittedName>
</protein>
<evidence type="ECO:0000256" key="1">
    <source>
        <dbReference type="SAM" id="MobiDB-lite"/>
    </source>
</evidence>